<dbReference type="Pfam" id="PF13556">
    <property type="entry name" value="HTH_30"/>
    <property type="match status" value="1"/>
</dbReference>
<proteinExistence type="predicted"/>
<evidence type="ECO:0000313" key="2">
    <source>
        <dbReference type="EMBL" id="MPN49055.1"/>
    </source>
</evidence>
<name>A0A645ICN3_9ZZZZ</name>
<dbReference type="PANTHER" id="PTHR33744">
    <property type="entry name" value="CARBOHYDRATE DIACID REGULATOR"/>
    <property type="match status" value="1"/>
</dbReference>
<dbReference type="Gene3D" id="1.10.10.2840">
    <property type="entry name" value="PucR C-terminal helix-turn-helix domain"/>
    <property type="match status" value="1"/>
</dbReference>
<comment type="caution">
    <text evidence="2">The sequence shown here is derived from an EMBL/GenBank/DDBJ whole genome shotgun (WGS) entry which is preliminary data.</text>
</comment>
<dbReference type="AlphaFoldDB" id="A0A645ICN3"/>
<dbReference type="PANTHER" id="PTHR33744:SF15">
    <property type="entry name" value="CARBOHYDRATE DIACID REGULATOR"/>
    <property type="match status" value="1"/>
</dbReference>
<reference evidence="2" key="1">
    <citation type="submission" date="2019-08" db="EMBL/GenBank/DDBJ databases">
        <authorList>
            <person name="Kucharzyk K."/>
            <person name="Murdoch R.W."/>
            <person name="Higgins S."/>
            <person name="Loffler F."/>
        </authorList>
    </citation>
    <scope>NUCLEOTIDE SEQUENCE</scope>
</reference>
<organism evidence="2">
    <name type="scientific">bioreactor metagenome</name>
    <dbReference type="NCBI Taxonomy" id="1076179"/>
    <lineage>
        <taxon>unclassified sequences</taxon>
        <taxon>metagenomes</taxon>
        <taxon>ecological metagenomes</taxon>
    </lineage>
</organism>
<protein>
    <recommendedName>
        <fullName evidence="1">PucR C-terminal helix-turn-helix domain-containing protein</fullName>
    </recommendedName>
</protein>
<dbReference type="InterPro" id="IPR042070">
    <property type="entry name" value="PucR_C-HTH_sf"/>
</dbReference>
<gene>
    <name evidence="2" type="ORF">SDC9_196668</name>
</gene>
<dbReference type="InterPro" id="IPR051448">
    <property type="entry name" value="CdaR-like_regulators"/>
</dbReference>
<accession>A0A645ICN3</accession>
<feature type="domain" description="PucR C-terminal helix-turn-helix" evidence="1">
    <location>
        <begin position="12"/>
        <end position="69"/>
    </location>
</feature>
<evidence type="ECO:0000259" key="1">
    <source>
        <dbReference type="Pfam" id="PF13556"/>
    </source>
</evidence>
<sequence length="83" mass="9705">MITYDREKQGDLVKTLKSYFEHNGNLTKIADALFLHKNSISYRLQKIEDLTGCRLRDYEHAFQLQLCLKLEPVLNCDSPMAEE</sequence>
<dbReference type="EMBL" id="VSSQ01111950">
    <property type="protein sequence ID" value="MPN49055.1"/>
    <property type="molecule type" value="Genomic_DNA"/>
</dbReference>
<dbReference type="InterPro" id="IPR025736">
    <property type="entry name" value="PucR_C-HTH_dom"/>
</dbReference>